<dbReference type="EMBL" id="JAKFHA010000037">
    <property type="protein sequence ID" value="MCF2532688.1"/>
    <property type="molecule type" value="Genomic_DNA"/>
</dbReference>
<dbReference type="CDD" id="cd06583">
    <property type="entry name" value="PGRP"/>
    <property type="match status" value="1"/>
</dbReference>
<dbReference type="Pfam" id="PF01510">
    <property type="entry name" value="Amidase_2"/>
    <property type="match status" value="1"/>
</dbReference>
<proteinExistence type="inferred from homology"/>
<dbReference type="InterPro" id="IPR002502">
    <property type="entry name" value="Amidase_domain"/>
</dbReference>
<feature type="chain" id="PRO_5041204698" evidence="2">
    <location>
        <begin position="28"/>
        <end position="384"/>
    </location>
</feature>
<dbReference type="Gene3D" id="3.40.80.10">
    <property type="entry name" value="Peptidoglycan recognition protein-like"/>
    <property type="match status" value="1"/>
</dbReference>
<feature type="domain" description="Peptidoglycan recognition protein family" evidence="3">
    <location>
        <begin position="189"/>
        <end position="337"/>
    </location>
</feature>
<evidence type="ECO:0000313" key="5">
    <source>
        <dbReference type="Proteomes" id="UP001165378"/>
    </source>
</evidence>
<dbReference type="RefSeq" id="WP_235057461.1">
    <property type="nucleotide sequence ID" value="NZ_JAKFHA010000037.1"/>
</dbReference>
<dbReference type="AlphaFoldDB" id="A0AA41Q730"/>
<comment type="caution">
    <text evidence="4">The sequence shown here is derived from an EMBL/GenBank/DDBJ whole genome shotgun (WGS) entry which is preliminary data.</text>
</comment>
<dbReference type="GO" id="GO:0008270">
    <property type="term" value="F:zinc ion binding"/>
    <property type="evidence" value="ECO:0007669"/>
    <property type="project" value="InterPro"/>
</dbReference>
<name>A0AA41Q730_9ACTN</name>
<accession>A0AA41Q730</accession>
<keyword evidence="5" id="KW-1185">Reference proteome</keyword>
<dbReference type="InterPro" id="IPR015510">
    <property type="entry name" value="PGRP"/>
</dbReference>
<evidence type="ECO:0000256" key="2">
    <source>
        <dbReference type="SAM" id="SignalP"/>
    </source>
</evidence>
<dbReference type="PANTHER" id="PTHR11022">
    <property type="entry name" value="PEPTIDOGLYCAN RECOGNITION PROTEIN"/>
    <property type="match status" value="1"/>
</dbReference>
<reference evidence="4" key="1">
    <citation type="submission" date="2022-01" db="EMBL/GenBank/DDBJ databases">
        <title>Genome-Based Taxonomic Classification of the Phylum Actinobacteria.</title>
        <authorList>
            <person name="Gao Y."/>
        </authorList>
    </citation>
    <scope>NUCLEOTIDE SEQUENCE</scope>
    <source>
        <strain evidence="4">KLBMP 8922</strain>
    </source>
</reference>
<dbReference type="SUPFAM" id="SSF55846">
    <property type="entry name" value="N-acetylmuramoyl-L-alanine amidase-like"/>
    <property type="match status" value="1"/>
</dbReference>
<sequence length="384" mass="40204">MSARKALCAPLLAAAVAIPLAIPSAAAAPVPMPAPVSGATHTTALRGVDVVAARTPVPGAGRTMVLTPAQTTRSFSLVGVSWDDPAASPRLAVTVRTRTAGTWTDWRTLRVGGDGTGMYAEDAPRPATARGATEPLWVGRSDGAQVRVGLLGGELPRGLRLDLVDPGVSAADSRIGPAAQSAPRTASRPAIVGRAEWGADETLRDLTFKYTNTVKAMFVHHTADSNDFTCADSPAVLRSIYRYHVKTNGWADIGYNFLVDRCGTIYEGRAGGVDKPVKGAHTLGFNNDTAAVAAMGTYTGTAPPAALVDGLSRVLAWKLGLHGADPLGKAELTSADSGSKFPAGTGARFNVIAGHRDAFNTECPGQKLYENLWRLRRGAERLMQ</sequence>
<dbReference type="PANTHER" id="PTHR11022:SF41">
    <property type="entry name" value="PEPTIDOGLYCAN-RECOGNITION PROTEIN LC-RELATED"/>
    <property type="match status" value="1"/>
</dbReference>
<dbReference type="Proteomes" id="UP001165378">
    <property type="component" value="Unassembled WGS sequence"/>
</dbReference>
<evidence type="ECO:0000259" key="3">
    <source>
        <dbReference type="SMART" id="SM00701"/>
    </source>
</evidence>
<protein>
    <submittedName>
        <fullName evidence="4">Peptidoglycan recognition protein</fullName>
    </submittedName>
</protein>
<evidence type="ECO:0000313" key="4">
    <source>
        <dbReference type="EMBL" id="MCF2532688.1"/>
    </source>
</evidence>
<dbReference type="GO" id="GO:0008745">
    <property type="term" value="F:N-acetylmuramoyl-L-alanine amidase activity"/>
    <property type="evidence" value="ECO:0007669"/>
    <property type="project" value="InterPro"/>
</dbReference>
<organism evidence="4 5">
    <name type="scientific">Yinghuangia soli</name>
    <dbReference type="NCBI Taxonomy" id="2908204"/>
    <lineage>
        <taxon>Bacteria</taxon>
        <taxon>Bacillati</taxon>
        <taxon>Actinomycetota</taxon>
        <taxon>Actinomycetes</taxon>
        <taxon>Kitasatosporales</taxon>
        <taxon>Streptomycetaceae</taxon>
        <taxon>Yinghuangia</taxon>
    </lineage>
</organism>
<dbReference type="InterPro" id="IPR036505">
    <property type="entry name" value="Amidase/PGRP_sf"/>
</dbReference>
<comment type="similarity">
    <text evidence="1">Belongs to the N-acetylmuramoyl-L-alanine amidase 2 family.</text>
</comment>
<feature type="signal peptide" evidence="2">
    <location>
        <begin position="1"/>
        <end position="27"/>
    </location>
</feature>
<dbReference type="SMART" id="SM00701">
    <property type="entry name" value="PGRP"/>
    <property type="match status" value="1"/>
</dbReference>
<gene>
    <name evidence="4" type="ORF">LZ495_36520</name>
</gene>
<keyword evidence="2" id="KW-0732">Signal</keyword>
<dbReference type="InterPro" id="IPR006619">
    <property type="entry name" value="PGRP_domain_met/bac"/>
</dbReference>
<dbReference type="GO" id="GO:0009253">
    <property type="term" value="P:peptidoglycan catabolic process"/>
    <property type="evidence" value="ECO:0007669"/>
    <property type="project" value="InterPro"/>
</dbReference>
<evidence type="ECO:0000256" key="1">
    <source>
        <dbReference type="ARBA" id="ARBA00007553"/>
    </source>
</evidence>